<dbReference type="Pfam" id="PF08801">
    <property type="entry name" value="Nucleoporin_N"/>
    <property type="match status" value="1"/>
</dbReference>
<dbReference type="GO" id="GO:0017056">
    <property type="term" value="F:structural constituent of nuclear pore"/>
    <property type="evidence" value="ECO:0007669"/>
    <property type="project" value="InterPro"/>
</dbReference>
<dbReference type="SUPFAM" id="SSF52540">
    <property type="entry name" value="P-loop containing nucleoside triphosphate hydrolases"/>
    <property type="match status" value="1"/>
</dbReference>
<dbReference type="Gene3D" id="1.10.10.10">
    <property type="entry name" value="Winged helix-like DNA-binding domain superfamily/Winged helix DNA-binding domain"/>
    <property type="match status" value="1"/>
</dbReference>
<accession>A0A8H6XTM5</accession>
<keyword evidence="11" id="KW-1185">Reference proteome</keyword>
<evidence type="ECO:0000259" key="8">
    <source>
        <dbReference type="PROSITE" id="PS51192"/>
    </source>
</evidence>
<dbReference type="InterPro" id="IPR004870">
    <property type="entry name" value="Nucleoporin_Nup155"/>
</dbReference>
<proteinExistence type="inferred from homology"/>
<dbReference type="GO" id="GO:0036228">
    <property type="term" value="P:protein localization to nuclear inner membrane"/>
    <property type="evidence" value="ECO:0007669"/>
    <property type="project" value="TreeGrafter"/>
</dbReference>
<dbReference type="EMBL" id="JACAZI010000012">
    <property type="protein sequence ID" value="KAF7347895.1"/>
    <property type="molecule type" value="Genomic_DNA"/>
</dbReference>
<evidence type="ECO:0000259" key="9">
    <source>
        <dbReference type="PROSITE" id="PS51194"/>
    </source>
</evidence>
<dbReference type="Gene3D" id="1.25.40.440">
    <property type="entry name" value="Nucleoporin, helical domain, central subdomain"/>
    <property type="match status" value="1"/>
</dbReference>
<dbReference type="GO" id="GO:0044611">
    <property type="term" value="C:nuclear pore inner ring"/>
    <property type="evidence" value="ECO:0007669"/>
    <property type="project" value="TreeGrafter"/>
</dbReference>
<dbReference type="GO" id="GO:0006310">
    <property type="term" value="P:DNA recombination"/>
    <property type="evidence" value="ECO:0007669"/>
    <property type="project" value="InterPro"/>
</dbReference>
<dbReference type="PROSITE" id="PS51192">
    <property type="entry name" value="HELICASE_ATP_BIND_1"/>
    <property type="match status" value="1"/>
</dbReference>
<dbReference type="Proteomes" id="UP000620124">
    <property type="component" value="Unassembled WGS sequence"/>
</dbReference>
<dbReference type="Gene3D" id="1.20.58.1780">
    <property type="match status" value="1"/>
</dbReference>
<dbReference type="GO" id="GO:0004386">
    <property type="term" value="F:helicase activity"/>
    <property type="evidence" value="ECO:0007669"/>
    <property type="project" value="InterPro"/>
</dbReference>
<dbReference type="InterPro" id="IPR007187">
    <property type="entry name" value="Nucleoporin_Nup133/Nup155_C"/>
</dbReference>
<keyword evidence="5" id="KW-0067">ATP-binding</keyword>
<keyword evidence="4" id="KW-0547">Nucleotide-binding</keyword>
<dbReference type="GO" id="GO:0005524">
    <property type="term" value="F:ATP binding"/>
    <property type="evidence" value="ECO:0007669"/>
    <property type="project" value="UniProtKB-KW"/>
</dbReference>
<evidence type="ECO:0000256" key="4">
    <source>
        <dbReference type="ARBA" id="ARBA00022741"/>
    </source>
</evidence>
<dbReference type="InterPro" id="IPR027417">
    <property type="entry name" value="P-loop_NTPase"/>
</dbReference>
<dbReference type="InterPro" id="IPR014001">
    <property type="entry name" value="Helicase_ATP-bd"/>
</dbReference>
<feature type="region of interest" description="Disordered" evidence="7">
    <location>
        <begin position="1074"/>
        <end position="1095"/>
    </location>
</feature>
<reference evidence="10" key="1">
    <citation type="submission" date="2020-05" db="EMBL/GenBank/DDBJ databases">
        <title>Mycena genomes resolve the evolution of fungal bioluminescence.</title>
        <authorList>
            <person name="Tsai I.J."/>
        </authorList>
    </citation>
    <scope>NUCLEOTIDE SEQUENCE</scope>
    <source>
        <strain evidence="10">CCC161011</strain>
    </source>
</reference>
<keyword evidence="6" id="KW-0539">Nucleus</keyword>
<organism evidence="10 11">
    <name type="scientific">Mycena venus</name>
    <dbReference type="NCBI Taxonomy" id="2733690"/>
    <lineage>
        <taxon>Eukaryota</taxon>
        <taxon>Fungi</taxon>
        <taxon>Dikarya</taxon>
        <taxon>Basidiomycota</taxon>
        <taxon>Agaricomycotina</taxon>
        <taxon>Agaricomycetes</taxon>
        <taxon>Agaricomycetidae</taxon>
        <taxon>Agaricales</taxon>
        <taxon>Marasmiineae</taxon>
        <taxon>Mycenaceae</taxon>
        <taxon>Mycena</taxon>
    </lineage>
</organism>
<dbReference type="InterPro" id="IPR004589">
    <property type="entry name" value="DNA_helicase_ATP-dep_RecQ"/>
</dbReference>
<dbReference type="Gene3D" id="3.40.50.300">
    <property type="entry name" value="P-loop containing nucleotide triphosphate hydrolases"/>
    <property type="match status" value="2"/>
</dbReference>
<evidence type="ECO:0000256" key="7">
    <source>
        <dbReference type="SAM" id="MobiDB-lite"/>
    </source>
</evidence>
<comment type="similarity">
    <text evidence="2">Belongs to the non-repetitive/WGA-negative nucleoporin family.</text>
</comment>
<dbReference type="Pfam" id="PF03177">
    <property type="entry name" value="Nucleoporin_C"/>
    <property type="match status" value="1"/>
</dbReference>
<dbReference type="GO" id="GO:0006606">
    <property type="term" value="P:protein import into nucleus"/>
    <property type="evidence" value="ECO:0007669"/>
    <property type="project" value="TreeGrafter"/>
</dbReference>
<dbReference type="InterPro" id="IPR036388">
    <property type="entry name" value="WH-like_DNA-bd_sf"/>
</dbReference>
<dbReference type="Pfam" id="PF00271">
    <property type="entry name" value="Helicase_C"/>
    <property type="match status" value="1"/>
</dbReference>
<dbReference type="GO" id="GO:0006405">
    <property type="term" value="P:RNA export from nucleus"/>
    <property type="evidence" value="ECO:0007669"/>
    <property type="project" value="TreeGrafter"/>
</dbReference>
<dbReference type="InterPro" id="IPR011545">
    <property type="entry name" value="DEAD/DEAH_box_helicase_dom"/>
</dbReference>
<dbReference type="SMART" id="SM00487">
    <property type="entry name" value="DEXDc"/>
    <property type="match status" value="1"/>
</dbReference>
<dbReference type="PANTHER" id="PTHR10350">
    <property type="entry name" value="NUCLEAR PORE COMPLEX PROTEIN NUP155"/>
    <property type="match status" value="1"/>
</dbReference>
<dbReference type="InterPro" id="IPR042538">
    <property type="entry name" value="Nucleoporin_Nup155_C_3"/>
</dbReference>
<keyword evidence="3" id="KW-0813">Transport</keyword>
<evidence type="ECO:0000256" key="6">
    <source>
        <dbReference type="ARBA" id="ARBA00023242"/>
    </source>
</evidence>
<evidence type="ECO:0000313" key="11">
    <source>
        <dbReference type="Proteomes" id="UP000620124"/>
    </source>
</evidence>
<dbReference type="PANTHER" id="PTHR10350:SF6">
    <property type="entry name" value="NUCLEAR PORE COMPLEX PROTEIN NUP155"/>
    <property type="match status" value="1"/>
</dbReference>
<dbReference type="Gene3D" id="1.25.40.450">
    <property type="entry name" value="Nucleoporin, helical domain, N-terminal subdomain"/>
    <property type="match status" value="1"/>
</dbReference>
<comment type="subcellular location">
    <subcellularLocation>
        <location evidence="1">Nucleus</location>
    </subcellularLocation>
</comment>
<protein>
    <submittedName>
        <fullName evidence="10">Nucleoporin</fullName>
    </submittedName>
</protein>
<gene>
    <name evidence="10" type="ORF">MVEN_01547400</name>
</gene>
<sequence>MERANQVLKDVFNFPSFRLSQEQVVSRLIEENENALVVYPTGGGKSLCYQVPALCLDSGITLVISPLISLMKDQVDVLVQRKVKAASLDSSLSLDKSTWVKEEVLSGSMKILYVAPERLNNEGFVQMMSQVKIALLAVDEAHCISQWGASFRPEYLKIARFCEEQDVERVLCLTATATPAVVEDICRSFFIKKEGVFRTPVFRPNLSLRVEVAETLPKKLDIVVPLLKSRTGPSIVYVTLQKHAEDVANALLSRGLQNVLVYHAGLPAPQRQEVQETFMKSADCIVVATIAFGMGIDRHNIRQVIHLFMPKTLENYSQEVGRAGRDGLRSECVMFLAAEDIPVLEGFCRGDTCTKRDLQLWLQEVALKTPSSDKTLDFNLYEQGKNYDIRSNVLNLCYAQLELDYGHIRAVTPFYSVYEIAPRDASGRASLYNDKSKEAATIRAHWRDKGTKFEINVVDVANRTGVDRNELARKINGWEFNGFVQNKPSQVRARYAVLGNPLPKTPEGIAKISDDLYARMQKREEEGVTKLKQVLELVTDDECIPRNLSRYFGSEDTVPVDGCGLCTFCTTGQGATFSPQPIVNVDKKHIAAILSACHERDDPRLLARMAFGITSPRLTALKCSTSHPLFGSMVNADFNALVEAFDAECKKVDYRSTTPPPIAPKKRTYSQTKSQTTSGRGHVTFFLLNKDAFDSAQMAATARHIPVPVDLSALQNASNVLNAQFTKDAQIIPDLGDTLTTPGGQASASYSVFPDDIRVPFQKRKLIGIPEALFQFYNSTSVNSHMGLMPEIERAWISIDHKLFLWDYIEGQEISSFVDQPDVITNVAVVKPKKGLFIEEISSLLVICTPVSVLLIALSLSPIPGAKRKEIKLYATDFTVSTDIEMTSVIGTAEGRIFMAGAQDGNLYELHYQENESWFGKRVQLINHSVGGVASLLPRFASSNADERILSVVSDHSRNCFYTLNTKNSISIYRPDGDKSLQHVQTITNLYKAAQDKAPGSPALTPKAFQIIALHVVDPSESRTGIQLLAITSNGVRLYFSPSMGFGYYGGASSGASGSRTLQLMHVRLPPPNLLHPDEQAHPYRPPAASYGASHAPPPASRPYIVSSLESSCYVDGLTIAAQPGDTDGTDYILCMSPDLTRIGTIGQLNLPPPIQQAPQYGNAPVATRPPLTEYATLLAIPGRTWAMAPVPLSGNASGSSGAPVPAVTNELATQFGANPRQFMILTNVGLTFLVKRRALDYLKAVIEELQSEGNVQPIIEFRDSFGRDQTCAMLLGLASGNTFLDSTDDSTSGTISMISPDVAAVAKQAFYDFGERPMWTERVTYGTTKGPPFLVAEGKDSLFTWLDWPSGLQQSTVPDKTLVIVQKNVYALKDFLDKNPHLFHSSPGDTGTTRAAVSEQEAWKAEQTSVSELLALSTRIIEALSFVLLLNDYKLGELVAKCDAETQKIITSLTYQDLITTQNGMTISRALVNVVIDQQIGQQISVDTISEVLQHRCGSFCSTDDVMLYKAKENIRKAVETRSPTERQNWLAESLRQVKNTLTASFKTDLFFRLFIKGARILEFDKLREICGDYQQLNYAKGAVELPLTCARIVDADNIGLQCWASGQPPNELCEFRSRCYALVLDSLTVFEEKESAAAGNTVPSEDPEIVRNHAYELSFASEDEMFHSTLYDWLIHRQMADDLLEMRPAFLEAHLRREPATVQKYQLLWQFYVKNGQPLRAAEVLGTLAESTQFELPLESRLEYLTLAVGNAKAHPISIGGKHETAIAFLTDLEEKLEVAQVQLEIFNTLAPHINDAPAVGERIMALSTRLFTMSELYQDYAQPFDLPTIKLLCLHVSEHRDDSIVRPIWNRIFQDILEGEDDTLSTADHIIAKVVPLGQRFYPSESAFPLRHIATLLVRFSLANMGTLPFGWAPRILVQCGVPFPEVWDVLHEMYESHVPPFNDQKNVQAVSSDIAVLLGDWIEDAKRPQSSTGRRVDEFPVGRIHLAVEQYLVELEPTRTETREAFENIKRQLRRNW</sequence>
<dbReference type="GO" id="GO:0003676">
    <property type="term" value="F:nucleic acid binding"/>
    <property type="evidence" value="ECO:0007669"/>
    <property type="project" value="InterPro"/>
</dbReference>
<dbReference type="InterPro" id="IPR001650">
    <property type="entry name" value="Helicase_C-like"/>
</dbReference>
<name>A0A8H6XTM5_9AGAR</name>
<evidence type="ECO:0000256" key="2">
    <source>
        <dbReference type="ARBA" id="ARBA00007373"/>
    </source>
</evidence>
<feature type="domain" description="Helicase ATP-binding" evidence="8">
    <location>
        <begin position="26"/>
        <end position="195"/>
    </location>
</feature>
<dbReference type="InterPro" id="IPR042537">
    <property type="entry name" value="Nucleoporin_Nup155_C_2"/>
</dbReference>
<dbReference type="CDD" id="cd18018">
    <property type="entry name" value="DEXHc_RecQ4-like"/>
    <property type="match status" value="1"/>
</dbReference>
<dbReference type="PROSITE" id="PS51194">
    <property type="entry name" value="HELICASE_CTER"/>
    <property type="match status" value="1"/>
</dbReference>
<dbReference type="NCBIfam" id="TIGR00614">
    <property type="entry name" value="recQ_fam"/>
    <property type="match status" value="1"/>
</dbReference>
<evidence type="ECO:0000256" key="3">
    <source>
        <dbReference type="ARBA" id="ARBA00022448"/>
    </source>
</evidence>
<dbReference type="GO" id="GO:0000972">
    <property type="term" value="P:transcription-dependent tethering of RNA polymerase II gene DNA at nuclear periphery"/>
    <property type="evidence" value="ECO:0007669"/>
    <property type="project" value="TreeGrafter"/>
</dbReference>
<feature type="region of interest" description="Disordered" evidence="7">
    <location>
        <begin position="656"/>
        <end position="676"/>
    </location>
</feature>
<evidence type="ECO:0000313" key="10">
    <source>
        <dbReference type="EMBL" id="KAF7347895.1"/>
    </source>
</evidence>
<dbReference type="InterPro" id="IPR042533">
    <property type="entry name" value="Nucleoporin_Nup155_C_1"/>
</dbReference>
<dbReference type="SMART" id="SM00490">
    <property type="entry name" value="HELICc"/>
    <property type="match status" value="1"/>
</dbReference>
<dbReference type="OrthoDB" id="338970at2759"/>
<evidence type="ECO:0000256" key="5">
    <source>
        <dbReference type="ARBA" id="ARBA00022840"/>
    </source>
</evidence>
<comment type="caution">
    <text evidence="10">The sequence shown here is derived from an EMBL/GenBank/DDBJ whole genome shotgun (WGS) entry which is preliminary data.</text>
</comment>
<dbReference type="Gene3D" id="1.20.120.1880">
    <property type="entry name" value="Nucleoporin, helical C-terminal domain"/>
    <property type="match status" value="1"/>
</dbReference>
<dbReference type="FunFam" id="3.40.50.300:FF:001389">
    <property type="entry name" value="ATP-dependent DNA helicase RecQ"/>
    <property type="match status" value="1"/>
</dbReference>
<dbReference type="InterPro" id="IPR014908">
    <property type="entry name" value="Nucleoporin_Nup133/Nup155_N"/>
</dbReference>
<evidence type="ECO:0000256" key="1">
    <source>
        <dbReference type="ARBA" id="ARBA00004123"/>
    </source>
</evidence>
<dbReference type="Pfam" id="PF00270">
    <property type="entry name" value="DEAD"/>
    <property type="match status" value="1"/>
</dbReference>
<feature type="domain" description="Helicase C-terminal" evidence="9">
    <location>
        <begin position="219"/>
        <end position="366"/>
    </location>
</feature>